<dbReference type="EMBL" id="JACHIA010000006">
    <property type="protein sequence ID" value="MBB6071055.1"/>
    <property type="molecule type" value="Genomic_DNA"/>
</dbReference>
<dbReference type="RefSeq" id="WP_170033566.1">
    <property type="nucleotide sequence ID" value="NZ_JABDTL010000001.1"/>
</dbReference>
<accession>A0A841GZ31</accession>
<keyword evidence="2" id="KW-1185">Reference proteome</keyword>
<gene>
    <name evidence="1" type="ORF">HNQ61_002677</name>
</gene>
<comment type="caution">
    <text evidence="1">The sequence shown here is derived from an EMBL/GenBank/DDBJ whole genome shotgun (WGS) entry which is preliminary data.</text>
</comment>
<name>A0A841GZ31_9BACT</name>
<evidence type="ECO:0000313" key="1">
    <source>
        <dbReference type="EMBL" id="MBB6071055.1"/>
    </source>
</evidence>
<sequence length="152" mass="16535">MGTVIPLLVLLSVSPHVARGSGFTDAPQAPAVAEGGCPAPETDAEARIRRLLTTPLIADLRARYDFGTATADTVLLLTDECDRRTCDSLRTAIVESGANLTEKDRISFYRSGNRFLVPVSRHREVTGTVHFDGHSSVDIYDADFRLVGRFMA</sequence>
<reference evidence="1 2" key="1">
    <citation type="submission" date="2020-08" db="EMBL/GenBank/DDBJ databases">
        <title>Genomic Encyclopedia of Type Strains, Phase IV (KMG-IV): sequencing the most valuable type-strain genomes for metagenomic binning, comparative biology and taxonomic classification.</title>
        <authorList>
            <person name="Goeker M."/>
        </authorList>
    </citation>
    <scope>NUCLEOTIDE SEQUENCE [LARGE SCALE GENOMIC DNA]</scope>
    <source>
        <strain evidence="1 2">DSM 29007</strain>
    </source>
</reference>
<evidence type="ECO:0000313" key="2">
    <source>
        <dbReference type="Proteomes" id="UP000582837"/>
    </source>
</evidence>
<dbReference type="Proteomes" id="UP000582837">
    <property type="component" value="Unassembled WGS sequence"/>
</dbReference>
<protein>
    <submittedName>
        <fullName evidence="1">Uncharacterized protein</fullName>
    </submittedName>
</protein>
<proteinExistence type="predicted"/>
<organism evidence="1 2">
    <name type="scientific">Longimicrobium terrae</name>
    <dbReference type="NCBI Taxonomy" id="1639882"/>
    <lineage>
        <taxon>Bacteria</taxon>
        <taxon>Pseudomonadati</taxon>
        <taxon>Gemmatimonadota</taxon>
        <taxon>Longimicrobiia</taxon>
        <taxon>Longimicrobiales</taxon>
        <taxon>Longimicrobiaceae</taxon>
        <taxon>Longimicrobium</taxon>
    </lineage>
</organism>
<dbReference type="AlphaFoldDB" id="A0A841GZ31"/>